<dbReference type="Pfam" id="PF01796">
    <property type="entry name" value="OB_ChsH2_C"/>
    <property type="match status" value="1"/>
</dbReference>
<dbReference type="EMBL" id="VSFG01000001">
    <property type="protein sequence ID" value="TYB48854.1"/>
    <property type="molecule type" value="Genomic_DNA"/>
</dbReference>
<dbReference type="PANTHER" id="PTHR34075:SF5">
    <property type="entry name" value="BLR3430 PROTEIN"/>
    <property type="match status" value="1"/>
</dbReference>
<gene>
    <name evidence="3" type="ORF">FXF69_06780</name>
</gene>
<organism evidence="3 4">
    <name type="scientific">Actinomadura chibensis</name>
    <dbReference type="NCBI Taxonomy" id="392828"/>
    <lineage>
        <taxon>Bacteria</taxon>
        <taxon>Bacillati</taxon>
        <taxon>Actinomycetota</taxon>
        <taxon>Actinomycetes</taxon>
        <taxon>Streptosporangiales</taxon>
        <taxon>Thermomonosporaceae</taxon>
        <taxon>Actinomadura</taxon>
    </lineage>
</organism>
<dbReference type="Gene3D" id="6.10.30.10">
    <property type="match status" value="1"/>
</dbReference>
<evidence type="ECO:0000259" key="1">
    <source>
        <dbReference type="Pfam" id="PF01796"/>
    </source>
</evidence>
<proteinExistence type="predicted"/>
<feature type="domain" description="ChsH2 C-terminal OB-fold" evidence="1">
    <location>
        <begin position="53"/>
        <end position="113"/>
    </location>
</feature>
<evidence type="ECO:0000313" key="4">
    <source>
        <dbReference type="Proteomes" id="UP000323380"/>
    </source>
</evidence>
<dbReference type="InterPro" id="IPR052513">
    <property type="entry name" value="Thioester_dehydratase-like"/>
</dbReference>
<evidence type="ECO:0008006" key="5">
    <source>
        <dbReference type="Google" id="ProtNLM"/>
    </source>
</evidence>
<dbReference type="InterPro" id="IPR022002">
    <property type="entry name" value="ChsH2_Znr"/>
</dbReference>
<protein>
    <recommendedName>
        <fullName evidence="5">Zn-ribbon domain-containing OB-fold protein</fullName>
    </recommendedName>
</protein>
<feature type="domain" description="ChsH2 rubredoxin-like zinc ribbon" evidence="2">
    <location>
        <begin position="16"/>
        <end position="51"/>
    </location>
</feature>
<keyword evidence="4" id="KW-1185">Reference proteome</keyword>
<dbReference type="Pfam" id="PF12172">
    <property type="entry name" value="zf-ChsH2"/>
    <property type="match status" value="1"/>
</dbReference>
<dbReference type="InterPro" id="IPR002878">
    <property type="entry name" value="ChsH2_C"/>
</dbReference>
<reference evidence="3 4" key="1">
    <citation type="submission" date="2019-08" db="EMBL/GenBank/DDBJ databases">
        <title>Actinomadura sp. nov. CYP1-5 isolated from mountain soil.</title>
        <authorList>
            <person name="Songsumanus A."/>
            <person name="Kuncharoen N."/>
            <person name="Kudo T."/>
            <person name="Yuki M."/>
            <person name="Igarashi Y."/>
            <person name="Tanasupawat S."/>
        </authorList>
    </citation>
    <scope>NUCLEOTIDE SEQUENCE [LARGE SCALE GENOMIC DNA]</scope>
    <source>
        <strain evidence="3 4">JCM 14158</strain>
    </source>
</reference>
<dbReference type="Proteomes" id="UP000323380">
    <property type="component" value="Unassembled WGS sequence"/>
</dbReference>
<name>A0A5D0NXG3_9ACTN</name>
<comment type="caution">
    <text evidence="3">The sequence shown here is derived from an EMBL/GenBank/DDBJ whole genome shotgun (WGS) entry which is preliminary data.</text>
</comment>
<accession>A0A5D0NXG3</accession>
<evidence type="ECO:0000313" key="3">
    <source>
        <dbReference type="EMBL" id="TYB48854.1"/>
    </source>
</evidence>
<dbReference type="InterPro" id="IPR012340">
    <property type="entry name" value="NA-bd_OB-fold"/>
</dbReference>
<dbReference type="RefSeq" id="WP_067895569.1">
    <property type="nucleotide sequence ID" value="NZ_VSFG01000001.1"/>
</dbReference>
<dbReference type="STRING" id="1220554.GCA_001552135_04871"/>
<dbReference type="PANTHER" id="PTHR34075">
    <property type="entry name" value="BLR3430 PROTEIN"/>
    <property type="match status" value="1"/>
</dbReference>
<dbReference type="SUPFAM" id="SSF50249">
    <property type="entry name" value="Nucleic acid-binding proteins"/>
    <property type="match status" value="1"/>
</dbReference>
<sequence length="131" mass="14043">MSGDETYGDALTAPFWDGCRHGELRIQKCAECGAHQFYPRPFCLACDGSDVRWVAAAGTGAVHSLTEVRVRVLDGLDPPYLVAVVELAEGPRLVSNIVGGPAAIGDQVRVTWRDRPGAPPLPVFTTVPDNQ</sequence>
<evidence type="ECO:0000259" key="2">
    <source>
        <dbReference type="Pfam" id="PF12172"/>
    </source>
</evidence>
<dbReference type="AlphaFoldDB" id="A0A5D0NXG3"/>